<dbReference type="Pfam" id="PF00155">
    <property type="entry name" value="Aminotran_1_2"/>
    <property type="match status" value="1"/>
</dbReference>
<gene>
    <name evidence="7" type="ORF">ACFSR2_00490</name>
</gene>
<dbReference type="EMBL" id="JBHULC010000001">
    <property type="protein sequence ID" value="MFD2519341.1"/>
    <property type="molecule type" value="Genomic_DNA"/>
</dbReference>
<sequence>MKIPFKSLISFDKSSSVPVYVQISNAIIKNIQAGVLQTNTRLPGSRQLAELLGVHRKTVIAAYDELLSQNWVETLPQKGTFVAQKLPTPNPARLAEAIPKSTINTILRSRLNQNNFIAQPPNIEQRLAFNDGLPDVRLAPREEWARLYAHYVRYADSLSISYTEPQGNIRFRTLFAKHINETRGIQATAENIITTRGSQMGIYLAGVTILQRGDVAIVGELSYRAANLTFKYLGAELVTIPVDDDGLQVDAIEEICQRKKVKMIYVTSHHYHPTTVTLQPERRLKLLALAEKYQFFIVEDDYDYDYHYTNAPILPLASADRYGWVIYVGSFSKQIAPTFRVGYIAANEAIIEEMTRVRRIIDRQNDPIMENCLADMLVNGDLKRYSNKALKVYKERRDFTCQLLKDELGDKIDFKIPNGGMAIWAKFDEHIPLLALSEKVAKQGLYLANGQNYKIEQATLNACRMGFATMNQKETEDAVRILKNAIG</sequence>
<comment type="caution">
    <text evidence="7">The sequence shown here is derived from an EMBL/GenBank/DDBJ whole genome shotgun (WGS) entry which is preliminary data.</text>
</comment>
<dbReference type="SUPFAM" id="SSF46785">
    <property type="entry name" value="Winged helix' DNA-binding domain"/>
    <property type="match status" value="1"/>
</dbReference>
<dbReference type="SUPFAM" id="SSF53383">
    <property type="entry name" value="PLP-dependent transferases"/>
    <property type="match status" value="1"/>
</dbReference>
<dbReference type="InterPro" id="IPR004839">
    <property type="entry name" value="Aminotransferase_I/II_large"/>
</dbReference>
<keyword evidence="4" id="KW-0238">DNA-binding</keyword>
<dbReference type="SMART" id="SM00345">
    <property type="entry name" value="HTH_GNTR"/>
    <property type="match status" value="1"/>
</dbReference>
<dbReference type="PANTHER" id="PTHR46577:SF1">
    <property type="entry name" value="HTH-TYPE TRANSCRIPTIONAL REGULATORY PROTEIN GABR"/>
    <property type="match status" value="1"/>
</dbReference>
<keyword evidence="5" id="KW-0804">Transcription</keyword>
<dbReference type="PANTHER" id="PTHR46577">
    <property type="entry name" value="HTH-TYPE TRANSCRIPTIONAL REGULATORY PROTEIN GABR"/>
    <property type="match status" value="1"/>
</dbReference>
<dbReference type="CDD" id="cd00609">
    <property type="entry name" value="AAT_like"/>
    <property type="match status" value="1"/>
</dbReference>
<evidence type="ECO:0000313" key="7">
    <source>
        <dbReference type="EMBL" id="MFD2519341.1"/>
    </source>
</evidence>
<name>A0ABW5J052_9BACT</name>
<organism evidence="7 8">
    <name type="scientific">Emticicia soli</name>
    <dbReference type="NCBI Taxonomy" id="2027878"/>
    <lineage>
        <taxon>Bacteria</taxon>
        <taxon>Pseudomonadati</taxon>
        <taxon>Bacteroidota</taxon>
        <taxon>Cytophagia</taxon>
        <taxon>Cytophagales</taxon>
        <taxon>Leadbetterellaceae</taxon>
        <taxon>Emticicia</taxon>
    </lineage>
</organism>
<dbReference type="Proteomes" id="UP001597510">
    <property type="component" value="Unassembled WGS sequence"/>
</dbReference>
<evidence type="ECO:0000256" key="3">
    <source>
        <dbReference type="ARBA" id="ARBA00023015"/>
    </source>
</evidence>
<keyword evidence="8" id="KW-1185">Reference proteome</keyword>
<dbReference type="InterPro" id="IPR036390">
    <property type="entry name" value="WH_DNA-bd_sf"/>
</dbReference>
<feature type="domain" description="HTH gntR-type" evidence="6">
    <location>
        <begin position="17"/>
        <end position="85"/>
    </location>
</feature>
<keyword evidence="3" id="KW-0805">Transcription regulation</keyword>
<evidence type="ECO:0000256" key="2">
    <source>
        <dbReference type="ARBA" id="ARBA00022898"/>
    </source>
</evidence>
<proteinExistence type="inferred from homology"/>
<dbReference type="InterPro" id="IPR036388">
    <property type="entry name" value="WH-like_DNA-bd_sf"/>
</dbReference>
<keyword evidence="2" id="KW-0663">Pyridoxal phosphate</keyword>
<protein>
    <submittedName>
        <fullName evidence="7">PLP-dependent aminotransferase family protein</fullName>
    </submittedName>
</protein>
<evidence type="ECO:0000256" key="5">
    <source>
        <dbReference type="ARBA" id="ARBA00023163"/>
    </source>
</evidence>
<reference evidence="8" key="1">
    <citation type="journal article" date="2019" name="Int. J. Syst. Evol. Microbiol.">
        <title>The Global Catalogue of Microorganisms (GCM) 10K type strain sequencing project: providing services to taxonomists for standard genome sequencing and annotation.</title>
        <authorList>
            <consortium name="The Broad Institute Genomics Platform"/>
            <consortium name="The Broad Institute Genome Sequencing Center for Infectious Disease"/>
            <person name="Wu L."/>
            <person name="Ma J."/>
        </authorList>
    </citation>
    <scope>NUCLEOTIDE SEQUENCE [LARGE SCALE GENOMIC DNA]</scope>
    <source>
        <strain evidence="8">KCTC 52344</strain>
    </source>
</reference>
<dbReference type="InterPro" id="IPR015421">
    <property type="entry name" value="PyrdxlP-dep_Trfase_major"/>
</dbReference>
<dbReference type="GO" id="GO:0008483">
    <property type="term" value="F:transaminase activity"/>
    <property type="evidence" value="ECO:0007669"/>
    <property type="project" value="UniProtKB-KW"/>
</dbReference>
<dbReference type="RefSeq" id="WP_340238104.1">
    <property type="nucleotide sequence ID" value="NZ_JBBEWC010000009.1"/>
</dbReference>
<dbReference type="InterPro" id="IPR000524">
    <property type="entry name" value="Tscrpt_reg_HTH_GntR"/>
</dbReference>
<dbReference type="PROSITE" id="PS50949">
    <property type="entry name" value="HTH_GNTR"/>
    <property type="match status" value="1"/>
</dbReference>
<dbReference type="Pfam" id="PF00392">
    <property type="entry name" value="GntR"/>
    <property type="match status" value="1"/>
</dbReference>
<dbReference type="Gene3D" id="3.40.640.10">
    <property type="entry name" value="Type I PLP-dependent aspartate aminotransferase-like (Major domain)"/>
    <property type="match status" value="1"/>
</dbReference>
<dbReference type="CDD" id="cd07377">
    <property type="entry name" value="WHTH_GntR"/>
    <property type="match status" value="1"/>
</dbReference>
<dbReference type="InterPro" id="IPR051446">
    <property type="entry name" value="HTH_trans_reg/aminotransferase"/>
</dbReference>
<evidence type="ECO:0000256" key="4">
    <source>
        <dbReference type="ARBA" id="ARBA00023125"/>
    </source>
</evidence>
<keyword evidence="7" id="KW-0032">Aminotransferase</keyword>
<evidence type="ECO:0000256" key="1">
    <source>
        <dbReference type="ARBA" id="ARBA00005384"/>
    </source>
</evidence>
<evidence type="ECO:0000313" key="8">
    <source>
        <dbReference type="Proteomes" id="UP001597510"/>
    </source>
</evidence>
<accession>A0ABW5J052</accession>
<dbReference type="Gene3D" id="1.10.10.10">
    <property type="entry name" value="Winged helix-like DNA-binding domain superfamily/Winged helix DNA-binding domain"/>
    <property type="match status" value="1"/>
</dbReference>
<evidence type="ECO:0000259" key="6">
    <source>
        <dbReference type="PROSITE" id="PS50949"/>
    </source>
</evidence>
<comment type="similarity">
    <text evidence="1">In the C-terminal section; belongs to the class-I pyridoxal-phosphate-dependent aminotransferase family.</text>
</comment>
<dbReference type="InterPro" id="IPR015424">
    <property type="entry name" value="PyrdxlP-dep_Trfase"/>
</dbReference>
<keyword evidence="7" id="KW-0808">Transferase</keyword>